<keyword evidence="1" id="KW-0812">Transmembrane</keyword>
<evidence type="ECO:0000256" key="1">
    <source>
        <dbReference type="SAM" id="Phobius"/>
    </source>
</evidence>
<reference evidence="2" key="1">
    <citation type="submission" date="2013-11" db="EMBL/GenBank/DDBJ databases">
        <title>Comparative genomics of Ignicoccus.</title>
        <authorList>
            <person name="Podar M."/>
        </authorList>
    </citation>
    <scope>NUCLEOTIDE SEQUENCE</scope>
    <source>
        <strain evidence="2">DSM 13166</strain>
    </source>
</reference>
<proteinExistence type="predicted"/>
<keyword evidence="3" id="KW-1185">Reference proteome</keyword>
<name>A0A977PKK4_9CREN</name>
<keyword evidence="1" id="KW-0472">Membrane</keyword>
<dbReference type="EMBL" id="CP006868">
    <property type="protein sequence ID" value="UXD22112.1"/>
    <property type="molecule type" value="Genomic_DNA"/>
</dbReference>
<sequence>MKRALALIALALILVHAGKVDVRVISSNTQDNSVAYSAISAFVNMLWKQNSTWSKIITRPPQFGLTLTAPPNPQNFTGILLVFDNNATTGNPYKDREIAEAYVNNVIIPAIKAGMRVAIIASPYIGSPTTGDYIGSIVLTKLGFAPFTGKCNNVTRININQALHPIFKGVNALPGGCCLVPVVLDVIAPSSVGANGKYCVAIRVTKWSDEMIIMSWKGIFNTIAQDPNVQALMKNVLLYLAGELPAKYPKKEVIYKTVTTTTTVTHNVTQTVTTTVTQTVTNTTTVYKTLTQTVTTTITNTTTLTTTRVIIQTIISTITSTFSTTLYSTVTTTVTQTVTSFVTTTLTSVQTVTATVTTTLIRTFYSTVTTTLVKETTNYVMAAAALIIGLIIAFAVTAAMGRGGGKSESTSVEW</sequence>
<protein>
    <submittedName>
        <fullName evidence="2">Uncharacterized protein</fullName>
    </submittedName>
</protein>
<organism evidence="2 3">
    <name type="scientific">Ignicoccus pacificus DSM 13166</name>
    <dbReference type="NCBI Taxonomy" id="940294"/>
    <lineage>
        <taxon>Archaea</taxon>
        <taxon>Thermoproteota</taxon>
        <taxon>Thermoprotei</taxon>
        <taxon>Desulfurococcales</taxon>
        <taxon>Desulfurococcaceae</taxon>
        <taxon>Ignicoccus</taxon>
    </lineage>
</organism>
<evidence type="ECO:0000313" key="3">
    <source>
        <dbReference type="Proteomes" id="UP001063698"/>
    </source>
</evidence>
<keyword evidence="1" id="KW-1133">Transmembrane helix</keyword>
<dbReference type="Proteomes" id="UP001063698">
    <property type="component" value="Chromosome"/>
</dbReference>
<accession>A0A977PKK4</accession>
<gene>
    <name evidence="2" type="ORF">IPA_01740</name>
</gene>
<dbReference type="KEGG" id="ipc:IPA_01740"/>
<evidence type="ECO:0000313" key="2">
    <source>
        <dbReference type="EMBL" id="UXD22112.1"/>
    </source>
</evidence>
<feature type="transmembrane region" description="Helical" evidence="1">
    <location>
        <begin position="379"/>
        <end position="400"/>
    </location>
</feature>
<dbReference type="AlphaFoldDB" id="A0A977PKK4"/>